<dbReference type="EMBL" id="LR130779">
    <property type="protein sequence ID" value="VDN66526.1"/>
    <property type="molecule type" value="Genomic_DNA"/>
</dbReference>
<dbReference type="PROSITE" id="PS01124">
    <property type="entry name" value="HTH_ARAC_FAMILY_2"/>
    <property type="match status" value="1"/>
</dbReference>
<evidence type="ECO:0000256" key="2">
    <source>
        <dbReference type="ARBA" id="ARBA00023163"/>
    </source>
</evidence>
<dbReference type="SUPFAM" id="SSF46689">
    <property type="entry name" value="Homeodomain-like"/>
    <property type="match status" value="1"/>
</dbReference>
<evidence type="ECO:0000313" key="4">
    <source>
        <dbReference type="EMBL" id="VDN66526.1"/>
    </source>
</evidence>
<gene>
    <name evidence="4" type="ORF">POT9AD_5551</name>
</gene>
<dbReference type="Gene3D" id="1.10.10.60">
    <property type="entry name" value="Homeodomain-like"/>
    <property type="match status" value="1"/>
</dbReference>
<dbReference type="PANTHER" id="PTHR43436:SF2">
    <property type="entry name" value="ARAC_XYLS FAMILY TRANSCRIPTIONAL REGULATOR"/>
    <property type="match status" value="1"/>
</dbReference>
<dbReference type="GO" id="GO:0043565">
    <property type="term" value="F:sequence-specific DNA binding"/>
    <property type="evidence" value="ECO:0007669"/>
    <property type="project" value="InterPro"/>
</dbReference>
<name>A0A653BDM6_ECTOL</name>
<dbReference type="SMART" id="SM00342">
    <property type="entry name" value="HTH_ARAC"/>
    <property type="match status" value="1"/>
</dbReference>
<dbReference type="GO" id="GO:0003700">
    <property type="term" value="F:DNA-binding transcription factor activity"/>
    <property type="evidence" value="ECO:0007669"/>
    <property type="project" value="InterPro"/>
</dbReference>
<dbReference type="InterPro" id="IPR009057">
    <property type="entry name" value="Homeodomain-like_sf"/>
</dbReference>
<evidence type="ECO:0000256" key="1">
    <source>
        <dbReference type="ARBA" id="ARBA00023015"/>
    </source>
</evidence>
<dbReference type="AlphaFoldDB" id="A0A653BDM6"/>
<keyword evidence="2" id="KW-0804">Transcription</keyword>
<reference evidence="4" key="1">
    <citation type="submission" date="2018-11" db="EMBL/GenBank/DDBJ databases">
        <authorList>
            <consortium name="Genoscope - CEA"/>
            <person name="William W."/>
        </authorList>
    </citation>
    <scope>NUCLEOTIDE SEQUENCE [LARGE SCALE GENOMIC DNA]</scope>
    <source>
        <strain evidence="4">T9AD</strain>
    </source>
</reference>
<dbReference type="Pfam" id="PF12833">
    <property type="entry name" value="HTH_18"/>
    <property type="match status" value="1"/>
</dbReference>
<proteinExistence type="predicted"/>
<dbReference type="InterPro" id="IPR018060">
    <property type="entry name" value="HTH_AraC"/>
</dbReference>
<organism evidence="4">
    <name type="scientific">Ectopseudomonas oleovorans</name>
    <name type="common">Pseudomonas oleovorans</name>
    <dbReference type="NCBI Taxonomy" id="301"/>
    <lineage>
        <taxon>Bacteria</taxon>
        <taxon>Pseudomonadati</taxon>
        <taxon>Pseudomonadota</taxon>
        <taxon>Gammaproteobacteria</taxon>
        <taxon>Pseudomonadales</taxon>
        <taxon>Pseudomonadaceae</taxon>
        <taxon>Ectopseudomonas</taxon>
    </lineage>
</organism>
<feature type="domain" description="HTH araC/xylS-type" evidence="3">
    <location>
        <begin position="1"/>
        <end position="72"/>
    </location>
</feature>
<protein>
    <recommendedName>
        <fullName evidence="3">HTH araC/xylS-type domain-containing protein</fullName>
    </recommendedName>
</protein>
<dbReference type="PANTHER" id="PTHR43436">
    <property type="entry name" value="ARAC-FAMILY TRANSCRIPTIONAL REGULATOR"/>
    <property type="match status" value="1"/>
</dbReference>
<accession>A0A653BDM6</accession>
<evidence type="ECO:0000259" key="3">
    <source>
        <dbReference type="PROSITE" id="PS01124"/>
    </source>
</evidence>
<sequence length="146" mass="16864">MSVPNFHLHFRTVTDTSPMQYLKSTRLHQALMLRNDLTAAKTAYLVGYESASQFSRDFKRFFGRTPLVEVKRMKQAYALPEPATLRLSCHRTDVREHWRREPRAGPARSVRAVVHDRQQADRYLHQLLRPCGTSPSKVRLSPACMG</sequence>
<keyword evidence="1" id="KW-0805">Transcription regulation</keyword>